<evidence type="ECO:0000259" key="6">
    <source>
        <dbReference type="Pfam" id="PF02900"/>
    </source>
</evidence>
<comment type="caution">
    <text evidence="7">The sequence shown here is derived from an EMBL/GenBank/DDBJ whole genome shotgun (WGS) entry which is preliminary data.</text>
</comment>
<protein>
    <submittedName>
        <fullName evidence="7">Extradiol ring-cleavage dioxygenase, class III enzyme, subunit B</fullName>
    </submittedName>
</protein>
<keyword evidence="8" id="KW-1185">Reference proteome</keyword>
<feature type="domain" description="Extradiol ring-cleavage dioxygenase class III enzyme subunit B" evidence="6">
    <location>
        <begin position="3"/>
        <end position="255"/>
    </location>
</feature>
<evidence type="ECO:0000256" key="2">
    <source>
        <dbReference type="ARBA" id="ARBA00007581"/>
    </source>
</evidence>
<accession>A0A1Y2G0J0</accession>
<keyword evidence="7" id="KW-0223">Dioxygenase</keyword>
<dbReference type="GO" id="GO:0016702">
    <property type="term" value="F:oxidoreductase activity, acting on single donors with incorporation of molecular oxygen, incorporation of two atoms of oxygen"/>
    <property type="evidence" value="ECO:0007669"/>
    <property type="project" value="UniProtKB-ARBA"/>
</dbReference>
<evidence type="ECO:0000313" key="8">
    <source>
        <dbReference type="Proteomes" id="UP000193467"/>
    </source>
</evidence>
<dbReference type="STRING" id="106004.A0A1Y2G0J0"/>
<sequence>MSPHPTPVILCSHGSTMMLGEDSSVGRFWQAVGEQALKRGVEGVVFMGAHWEVGGSGVEIASNPGKDHVKKQPVAWVEPSKYVDYEINSSPELADRVHAALISHGVESKLNPNVEWIHDVFLVLSWMFPKSSIPVTLISTNAYYDPFLHVSIGAALRGLRYENILLVGTGGTVHNLYRNKWSNVVLHRDNFAQTSPPEDWALQFRNEARDALTMNTGPALRRAALRLMRHPLYRDAHATDDHYAPVLFCAGAAGAVEDEGTVNVAPAEVWELEQMCNTQFQFGEWEPLE</sequence>
<dbReference type="Gene3D" id="3.40.830.10">
    <property type="entry name" value="LigB-like"/>
    <property type="match status" value="1"/>
</dbReference>
<evidence type="ECO:0000256" key="3">
    <source>
        <dbReference type="ARBA" id="ARBA00022723"/>
    </source>
</evidence>
<reference evidence="7 8" key="1">
    <citation type="submission" date="2016-07" db="EMBL/GenBank/DDBJ databases">
        <title>Pervasive Adenine N6-methylation of Active Genes in Fungi.</title>
        <authorList>
            <consortium name="DOE Joint Genome Institute"/>
            <person name="Mondo S.J."/>
            <person name="Dannebaum R.O."/>
            <person name="Kuo R.C."/>
            <person name="Labutti K."/>
            <person name="Haridas S."/>
            <person name="Kuo A."/>
            <person name="Salamov A."/>
            <person name="Ahrendt S.R."/>
            <person name="Lipzen A."/>
            <person name="Sullivan W."/>
            <person name="Andreopoulos W.B."/>
            <person name="Clum A."/>
            <person name="Lindquist E."/>
            <person name="Daum C."/>
            <person name="Ramamoorthy G.K."/>
            <person name="Gryganskyi A."/>
            <person name="Culley D."/>
            <person name="Magnuson J.K."/>
            <person name="James T.Y."/>
            <person name="O'Malley M.A."/>
            <person name="Stajich J.E."/>
            <person name="Spatafora J.W."/>
            <person name="Visel A."/>
            <person name="Grigoriev I.V."/>
        </authorList>
    </citation>
    <scope>NUCLEOTIDE SEQUENCE [LARGE SCALE GENOMIC DNA]</scope>
    <source>
        <strain evidence="7 8">62-1032</strain>
    </source>
</reference>
<dbReference type="OrthoDB" id="7396853at2759"/>
<dbReference type="Pfam" id="PF02900">
    <property type="entry name" value="LigB"/>
    <property type="match status" value="1"/>
</dbReference>
<dbReference type="PIRSF" id="PIRSF006157">
    <property type="entry name" value="Doxgns_DODA"/>
    <property type="match status" value="1"/>
</dbReference>
<dbReference type="InterPro" id="IPR014436">
    <property type="entry name" value="Extradiol_dOase_DODA"/>
</dbReference>
<dbReference type="CDD" id="cd07363">
    <property type="entry name" value="45_DOPA_Dioxygenase"/>
    <property type="match status" value="1"/>
</dbReference>
<dbReference type="Proteomes" id="UP000193467">
    <property type="component" value="Unassembled WGS sequence"/>
</dbReference>
<dbReference type="InterPro" id="IPR004183">
    <property type="entry name" value="Xdiol_dOase_suB"/>
</dbReference>
<evidence type="ECO:0000313" key="7">
    <source>
        <dbReference type="EMBL" id="ORY90090.1"/>
    </source>
</evidence>
<evidence type="ECO:0000256" key="5">
    <source>
        <dbReference type="ARBA" id="ARBA00023002"/>
    </source>
</evidence>
<keyword evidence="4" id="KW-0862">Zinc</keyword>
<organism evidence="7 8">
    <name type="scientific">Leucosporidium creatinivorum</name>
    <dbReference type="NCBI Taxonomy" id="106004"/>
    <lineage>
        <taxon>Eukaryota</taxon>
        <taxon>Fungi</taxon>
        <taxon>Dikarya</taxon>
        <taxon>Basidiomycota</taxon>
        <taxon>Pucciniomycotina</taxon>
        <taxon>Microbotryomycetes</taxon>
        <taxon>Leucosporidiales</taxon>
        <taxon>Leucosporidium</taxon>
    </lineage>
</organism>
<dbReference type="InParanoid" id="A0A1Y2G0J0"/>
<name>A0A1Y2G0J0_9BASI</name>
<gene>
    <name evidence="7" type="ORF">BCR35DRAFT_299634</name>
</gene>
<proteinExistence type="inferred from homology"/>
<keyword evidence="5" id="KW-0560">Oxidoreductase</keyword>
<comment type="similarity">
    <text evidence="2">Belongs to the DODA-type extradiol aromatic ring-opening dioxygenase family.</text>
</comment>
<dbReference type="AlphaFoldDB" id="A0A1Y2G0J0"/>
<dbReference type="PANTHER" id="PTHR30096:SF1">
    <property type="entry name" value="AROMATIC RING-OPENING DIOXYGENASE FAMILY PROTEIN (AFU_ORTHOLOGUE AFUA_7G00640)"/>
    <property type="match status" value="1"/>
</dbReference>
<evidence type="ECO:0000256" key="1">
    <source>
        <dbReference type="ARBA" id="ARBA00001947"/>
    </source>
</evidence>
<comment type="cofactor">
    <cofactor evidence="1">
        <name>Zn(2+)</name>
        <dbReference type="ChEBI" id="CHEBI:29105"/>
    </cofactor>
</comment>
<dbReference type="SUPFAM" id="SSF53213">
    <property type="entry name" value="LigB-like"/>
    <property type="match status" value="1"/>
</dbReference>
<dbReference type="EMBL" id="MCGR01000004">
    <property type="protein sequence ID" value="ORY90090.1"/>
    <property type="molecule type" value="Genomic_DNA"/>
</dbReference>
<dbReference type="GO" id="GO:0008270">
    <property type="term" value="F:zinc ion binding"/>
    <property type="evidence" value="ECO:0007669"/>
    <property type="project" value="InterPro"/>
</dbReference>
<keyword evidence="3" id="KW-0479">Metal-binding</keyword>
<dbReference type="GO" id="GO:0008198">
    <property type="term" value="F:ferrous iron binding"/>
    <property type="evidence" value="ECO:0007669"/>
    <property type="project" value="InterPro"/>
</dbReference>
<dbReference type="PANTHER" id="PTHR30096">
    <property type="entry name" value="4,5-DOPA DIOXYGENASE EXTRADIOL-LIKE PROTEIN"/>
    <property type="match status" value="1"/>
</dbReference>
<evidence type="ECO:0000256" key="4">
    <source>
        <dbReference type="ARBA" id="ARBA00022833"/>
    </source>
</evidence>